<dbReference type="InterPro" id="IPR035979">
    <property type="entry name" value="RBD_domain_sf"/>
</dbReference>
<keyword evidence="6" id="KW-0677">Repeat</keyword>
<dbReference type="EMBL" id="JARBHA010000007">
    <property type="protein sequence ID" value="KAJ9696509.1"/>
    <property type="molecule type" value="Genomic_DNA"/>
</dbReference>
<dbReference type="GO" id="GO:0005681">
    <property type="term" value="C:spliceosomal complex"/>
    <property type="evidence" value="ECO:0007669"/>
    <property type="project" value="UniProtKB-KW"/>
</dbReference>
<evidence type="ECO:0000259" key="14">
    <source>
        <dbReference type="PROSITE" id="PS50102"/>
    </source>
</evidence>
<evidence type="ECO:0000256" key="3">
    <source>
        <dbReference type="ARBA" id="ARBA00022553"/>
    </source>
</evidence>
<evidence type="ECO:0000256" key="11">
    <source>
        <dbReference type="PROSITE-ProRule" id="PRU00176"/>
    </source>
</evidence>
<accession>A0AA38ZYC0</accession>
<dbReference type="GO" id="GO:0008380">
    <property type="term" value="P:RNA splicing"/>
    <property type="evidence" value="ECO:0007669"/>
    <property type="project" value="UniProtKB-KW"/>
</dbReference>
<evidence type="ECO:0000256" key="13">
    <source>
        <dbReference type="SAM" id="SignalP"/>
    </source>
</evidence>
<gene>
    <name evidence="15" type="ORF">PVL29_008633</name>
</gene>
<reference evidence="15 16" key="1">
    <citation type="journal article" date="2023" name="BMC Biotechnol.">
        <title>Vitis rotundifolia cv Carlos genome sequencing.</title>
        <authorList>
            <person name="Huff M."/>
            <person name="Hulse-Kemp A."/>
            <person name="Scheffler B."/>
            <person name="Youngblood R."/>
            <person name="Simpson S."/>
            <person name="Babiker E."/>
            <person name="Staton M."/>
        </authorList>
    </citation>
    <scope>NUCLEOTIDE SEQUENCE [LARGE SCALE GENOMIC DNA]</scope>
    <source>
        <tissue evidence="15">Leaf</tissue>
    </source>
</reference>
<dbReference type="InterPro" id="IPR000504">
    <property type="entry name" value="RRM_dom"/>
</dbReference>
<feature type="chain" id="PRO_5041468678" description="RRM domain-containing protein" evidence="13">
    <location>
        <begin position="35"/>
        <end position="480"/>
    </location>
</feature>
<dbReference type="PROSITE" id="PS50102">
    <property type="entry name" value="RRM"/>
    <property type="match status" value="2"/>
</dbReference>
<keyword evidence="7 11" id="KW-0694">RNA-binding</keyword>
<comment type="caution">
    <text evidence="15">The sequence shown here is derived from an EMBL/GenBank/DDBJ whole genome shotgun (WGS) entry which is preliminary data.</text>
</comment>
<sequence length="480" mass="54186">MRKSPTPVAKVRFCASLTSCVIFFALFLCLRVRAASEGCQIDDYFRHKFTDEVASYRRLRCGCLHRGILSQIGPSDLSMVKVVPYIRLSTIQILAWVRRGGSGHIMDRDPILHEWVAIGQDSRIRNLLAYTTQHIISMSLYLPPPPFPNIKTLNFEVIVSSRTLGSPRYACICFDNSKVSEKMSSRASRTLYVGNLPGDIREREVEDLFYKYGPIAHIDLKIPPRPPGYAFVEFEESRDAEDAIRGRDGYDFDGHRLRVELAHGGRGHSSSIDRYSHSSGRGGRGGASRRSEYRVLVTGLPSSASWQDLKDHMRRAGDVCFSQVFHDGGGTVGIVDYTNYDDMKFAIRKLDDSEFRNAFSRAYVRVKEYDSSRSFSRSRSRSRSYSRGKSASRSRSRSFSRSRSQSKSPKAKSSRRSRSRSVSSRSRSGSKPRSLSGSRSRSRSPLPTRQKRASKSPKKRSPSKSPSRSRSRSPSKSLSR</sequence>
<dbReference type="PANTHER" id="PTHR23003:SF62">
    <property type="entry name" value="SERINE_ARGININE (SR)-TYPE SHUTTLING MRNA BINDING PROTEIN NPL3"/>
    <property type="match status" value="1"/>
</dbReference>
<keyword evidence="3" id="KW-0597">Phosphoprotein</keyword>
<evidence type="ECO:0000313" key="16">
    <source>
        <dbReference type="Proteomes" id="UP001168098"/>
    </source>
</evidence>
<dbReference type="GO" id="GO:0003729">
    <property type="term" value="F:mRNA binding"/>
    <property type="evidence" value="ECO:0007669"/>
    <property type="project" value="TreeGrafter"/>
</dbReference>
<dbReference type="FunFam" id="3.30.70.330:FF:000062">
    <property type="entry name" value="serine/arginine-rich splicing factor SR34A-like"/>
    <property type="match status" value="1"/>
</dbReference>
<dbReference type="AlphaFoldDB" id="A0AA38ZYC0"/>
<evidence type="ECO:0000256" key="5">
    <source>
        <dbReference type="ARBA" id="ARBA00022728"/>
    </source>
</evidence>
<dbReference type="InterPro" id="IPR012677">
    <property type="entry name" value="Nucleotide-bd_a/b_plait_sf"/>
</dbReference>
<evidence type="ECO:0000256" key="4">
    <source>
        <dbReference type="ARBA" id="ARBA00022664"/>
    </source>
</evidence>
<dbReference type="FunFam" id="3.30.70.330:FF:000410">
    <property type="entry name" value="ASF/SF2-like pre-mRNA splicing factor SRP31"/>
    <property type="match status" value="1"/>
</dbReference>
<evidence type="ECO:0000256" key="2">
    <source>
        <dbReference type="ARBA" id="ARBA00004642"/>
    </source>
</evidence>
<keyword evidence="4" id="KW-0507">mRNA processing</keyword>
<keyword evidence="5" id="KW-0747">Spliceosome</keyword>
<dbReference type="Gene3D" id="3.30.70.330">
    <property type="match status" value="2"/>
</dbReference>
<evidence type="ECO:0000256" key="1">
    <source>
        <dbReference type="ARBA" id="ARBA00004324"/>
    </source>
</evidence>
<evidence type="ECO:0000256" key="7">
    <source>
        <dbReference type="ARBA" id="ARBA00022884"/>
    </source>
</evidence>
<dbReference type="Proteomes" id="UP001168098">
    <property type="component" value="Unassembled WGS sequence"/>
</dbReference>
<dbReference type="GO" id="GO:0005737">
    <property type="term" value="C:cytoplasm"/>
    <property type="evidence" value="ECO:0007669"/>
    <property type="project" value="TreeGrafter"/>
</dbReference>
<dbReference type="CDD" id="cd12599">
    <property type="entry name" value="RRM1_SF2_plant_like"/>
    <property type="match status" value="1"/>
</dbReference>
<comment type="subcellular location">
    <subcellularLocation>
        <location evidence="1">Nucleus speckle</location>
    </subcellularLocation>
    <subcellularLocation>
        <location evidence="2">Nucleus</location>
        <location evidence="2">Nucleoplasm</location>
    </subcellularLocation>
</comment>
<evidence type="ECO:0000256" key="10">
    <source>
        <dbReference type="ARBA" id="ARBA00061121"/>
    </source>
</evidence>
<feature type="compositionally biased region" description="Basic residues" evidence="12">
    <location>
        <begin position="409"/>
        <end position="419"/>
    </location>
</feature>
<feature type="region of interest" description="Disordered" evidence="12">
    <location>
        <begin position="370"/>
        <end position="480"/>
    </location>
</feature>
<dbReference type="SMART" id="SM00360">
    <property type="entry name" value="RRM"/>
    <property type="match status" value="2"/>
</dbReference>
<keyword evidence="16" id="KW-1185">Reference proteome</keyword>
<dbReference type="InterPro" id="IPR050374">
    <property type="entry name" value="RRT5_SRSF_SR"/>
</dbReference>
<dbReference type="Pfam" id="PF00076">
    <property type="entry name" value="RRM_1"/>
    <property type="match status" value="2"/>
</dbReference>
<evidence type="ECO:0000256" key="6">
    <source>
        <dbReference type="ARBA" id="ARBA00022737"/>
    </source>
</evidence>
<feature type="compositionally biased region" description="Low complexity" evidence="12">
    <location>
        <begin position="420"/>
        <end position="439"/>
    </location>
</feature>
<feature type="compositionally biased region" description="Basic residues" evidence="12">
    <location>
        <begin position="449"/>
        <end position="480"/>
    </location>
</feature>
<keyword evidence="13" id="KW-0732">Signal</keyword>
<dbReference type="CDD" id="cd12602">
    <property type="entry name" value="RRM2_SF2_plant_like"/>
    <property type="match status" value="1"/>
</dbReference>
<evidence type="ECO:0000313" key="15">
    <source>
        <dbReference type="EMBL" id="KAJ9696509.1"/>
    </source>
</evidence>
<dbReference type="GO" id="GO:0016607">
    <property type="term" value="C:nuclear speck"/>
    <property type="evidence" value="ECO:0007669"/>
    <property type="project" value="UniProtKB-SubCell"/>
</dbReference>
<feature type="compositionally biased region" description="Low complexity" evidence="12">
    <location>
        <begin position="269"/>
        <end position="279"/>
    </location>
</feature>
<keyword evidence="9" id="KW-0539">Nucleus</keyword>
<evidence type="ECO:0000256" key="8">
    <source>
        <dbReference type="ARBA" id="ARBA00023187"/>
    </source>
</evidence>
<keyword evidence="8" id="KW-0508">mRNA splicing</keyword>
<organism evidence="15 16">
    <name type="scientific">Vitis rotundifolia</name>
    <name type="common">Muscadine grape</name>
    <dbReference type="NCBI Taxonomy" id="103349"/>
    <lineage>
        <taxon>Eukaryota</taxon>
        <taxon>Viridiplantae</taxon>
        <taxon>Streptophyta</taxon>
        <taxon>Embryophyta</taxon>
        <taxon>Tracheophyta</taxon>
        <taxon>Spermatophyta</taxon>
        <taxon>Magnoliopsida</taxon>
        <taxon>eudicotyledons</taxon>
        <taxon>Gunneridae</taxon>
        <taxon>Pentapetalae</taxon>
        <taxon>rosids</taxon>
        <taxon>Vitales</taxon>
        <taxon>Vitaceae</taxon>
        <taxon>Viteae</taxon>
        <taxon>Vitis</taxon>
    </lineage>
</organism>
<protein>
    <recommendedName>
        <fullName evidence="14">RRM domain-containing protein</fullName>
    </recommendedName>
</protein>
<name>A0AA38ZYC0_VITRO</name>
<dbReference type="PANTHER" id="PTHR23003">
    <property type="entry name" value="RNA RECOGNITION MOTIF RRM DOMAIN CONTAINING PROTEIN"/>
    <property type="match status" value="1"/>
</dbReference>
<feature type="compositionally biased region" description="Basic residues" evidence="12">
    <location>
        <begin position="376"/>
        <end position="400"/>
    </location>
</feature>
<feature type="domain" description="RRM" evidence="14">
    <location>
        <begin position="189"/>
        <end position="264"/>
    </location>
</feature>
<evidence type="ECO:0000256" key="9">
    <source>
        <dbReference type="ARBA" id="ARBA00023242"/>
    </source>
</evidence>
<comment type="similarity">
    <text evidence="10">Belongs to the splicing factor SR family. SR subfamily.</text>
</comment>
<feature type="domain" description="RRM" evidence="14">
    <location>
        <begin position="293"/>
        <end position="371"/>
    </location>
</feature>
<proteinExistence type="inferred from homology"/>
<evidence type="ECO:0000256" key="12">
    <source>
        <dbReference type="SAM" id="MobiDB-lite"/>
    </source>
</evidence>
<feature type="region of interest" description="Disordered" evidence="12">
    <location>
        <begin position="263"/>
        <end position="290"/>
    </location>
</feature>
<dbReference type="GO" id="GO:0006397">
    <property type="term" value="P:mRNA processing"/>
    <property type="evidence" value="ECO:0007669"/>
    <property type="project" value="UniProtKB-KW"/>
</dbReference>
<dbReference type="SUPFAM" id="SSF54928">
    <property type="entry name" value="RNA-binding domain, RBD"/>
    <property type="match status" value="1"/>
</dbReference>
<feature type="signal peptide" evidence="13">
    <location>
        <begin position="1"/>
        <end position="34"/>
    </location>
</feature>